<dbReference type="Gene3D" id="3.30.420.130">
    <property type="entry name" value="Dinitrogenase iron-molybdenum cofactor biosynthesis domain"/>
    <property type="match status" value="1"/>
</dbReference>
<reference evidence="3" key="1">
    <citation type="submission" date="2016-07" db="EMBL/GenBank/DDBJ databases">
        <authorList>
            <person name="Florea S."/>
            <person name="Webb J.S."/>
            <person name="Jaromczyk J."/>
            <person name="Schardl C.L."/>
        </authorList>
    </citation>
    <scope>NUCLEOTIDE SEQUENCE [LARGE SCALE GENOMIC DNA]</scope>
    <source>
        <strain evidence="3">IPBSL-7</strain>
    </source>
</reference>
<accession>A0A1C0ARZ8</accession>
<organism evidence="2 3">
    <name type="scientific">Tessaracoccus lapidicaptus</name>
    <dbReference type="NCBI Taxonomy" id="1427523"/>
    <lineage>
        <taxon>Bacteria</taxon>
        <taxon>Bacillati</taxon>
        <taxon>Actinomycetota</taxon>
        <taxon>Actinomycetes</taxon>
        <taxon>Propionibacteriales</taxon>
        <taxon>Propionibacteriaceae</taxon>
        <taxon>Tessaracoccus</taxon>
    </lineage>
</organism>
<sequence>MIVATPVTEEGQSAHAWGRAHWVGVADVRDGDVADWTVHEVRWDESHDAGTHGSHHARVVRFLKEQGVEAVVVDHMGEGMARMLHTMGIPILAASPGDARESILAATAR</sequence>
<gene>
    <name evidence="2" type="ORF">BCR15_12810</name>
</gene>
<keyword evidence="3" id="KW-1185">Reference proteome</keyword>
<evidence type="ECO:0000313" key="2">
    <source>
        <dbReference type="EMBL" id="OCL36955.1"/>
    </source>
</evidence>
<dbReference type="Proteomes" id="UP000093501">
    <property type="component" value="Unassembled WGS sequence"/>
</dbReference>
<dbReference type="Pfam" id="PF02579">
    <property type="entry name" value="Nitro_FeMo-Co"/>
    <property type="match status" value="1"/>
</dbReference>
<dbReference type="InterPro" id="IPR003731">
    <property type="entry name" value="Di-Nase_FeMo-co_biosynth"/>
</dbReference>
<dbReference type="AlphaFoldDB" id="A0A1C0ARZ8"/>
<comment type="caution">
    <text evidence="2">The sequence shown here is derived from an EMBL/GenBank/DDBJ whole genome shotgun (WGS) entry which is preliminary data.</text>
</comment>
<dbReference type="SUPFAM" id="SSF53146">
    <property type="entry name" value="Nitrogenase accessory factor-like"/>
    <property type="match status" value="1"/>
</dbReference>
<evidence type="ECO:0000313" key="3">
    <source>
        <dbReference type="Proteomes" id="UP000093501"/>
    </source>
</evidence>
<dbReference type="RefSeq" id="WP_068749940.1">
    <property type="nucleotide sequence ID" value="NZ_MBQD01000004.1"/>
</dbReference>
<name>A0A1C0ARZ8_9ACTN</name>
<evidence type="ECO:0000259" key="1">
    <source>
        <dbReference type="Pfam" id="PF02579"/>
    </source>
</evidence>
<dbReference type="EMBL" id="MBQD01000004">
    <property type="protein sequence ID" value="OCL36955.1"/>
    <property type="molecule type" value="Genomic_DNA"/>
</dbReference>
<feature type="domain" description="Dinitrogenase iron-molybdenum cofactor biosynthesis" evidence="1">
    <location>
        <begin position="17"/>
        <end position="104"/>
    </location>
</feature>
<dbReference type="InterPro" id="IPR036105">
    <property type="entry name" value="DiNase_FeMo-co_biosyn_sf"/>
</dbReference>
<protein>
    <recommendedName>
        <fullName evidence="1">Dinitrogenase iron-molybdenum cofactor biosynthesis domain-containing protein</fullName>
    </recommendedName>
</protein>
<proteinExistence type="predicted"/>